<feature type="non-terminal residue" evidence="3">
    <location>
        <position position="593"/>
    </location>
</feature>
<dbReference type="Proteomes" id="UP000235371">
    <property type="component" value="Unassembled WGS sequence"/>
</dbReference>
<dbReference type="SUPFAM" id="SSF46689">
    <property type="entry name" value="Homeodomain-like"/>
    <property type="match status" value="1"/>
</dbReference>
<dbReference type="RefSeq" id="XP_024727471.1">
    <property type="nucleotide sequence ID" value="XM_024877508.1"/>
</dbReference>
<dbReference type="AlphaFoldDB" id="A0A2J6SIH5"/>
<organism evidence="3 4">
    <name type="scientific">Hyaloscypha bicolor E</name>
    <dbReference type="NCBI Taxonomy" id="1095630"/>
    <lineage>
        <taxon>Eukaryota</taxon>
        <taxon>Fungi</taxon>
        <taxon>Dikarya</taxon>
        <taxon>Ascomycota</taxon>
        <taxon>Pezizomycotina</taxon>
        <taxon>Leotiomycetes</taxon>
        <taxon>Helotiales</taxon>
        <taxon>Hyaloscyphaceae</taxon>
        <taxon>Hyaloscypha</taxon>
        <taxon>Hyaloscypha bicolor</taxon>
    </lineage>
</organism>
<keyword evidence="4" id="KW-1185">Reference proteome</keyword>
<reference evidence="3 4" key="1">
    <citation type="submission" date="2016-04" db="EMBL/GenBank/DDBJ databases">
        <title>A degradative enzymes factory behind the ericoid mycorrhizal symbiosis.</title>
        <authorList>
            <consortium name="DOE Joint Genome Institute"/>
            <person name="Martino E."/>
            <person name="Morin E."/>
            <person name="Grelet G."/>
            <person name="Kuo A."/>
            <person name="Kohler A."/>
            <person name="Daghino S."/>
            <person name="Barry K."/>
            <person name="Choi C."/>
            <person name="Cichocki N."/>
            <person name="Clum A."/>
            <person name="Copeland A."/>
            <person name="Hainaut M."/>
            <person name="Haridas S."/>
            <person name="Labutti K."/>
            <person name="Lindquist E."/>
            <person name="Lipzen A."/>
            <person name="Khouja H.-R."/>
            <person name="Murat C."/>
            <person name="Ohm R."/>
            <person name="Olson A."/>
            <person name="Spatafora J."/>
            <person name="Veneault-Fourrey C."/>
            <person name="Henrissat B."/>
            <person name="Grigoriev I."/>
            <person name="Martin F."/>
            <person name="Perotto S."/>
        </authorList>
    </citation>
    <scope>NUCLEOTIDE SEQUENCE [LARGE SCALE GENOMIC DNA]</scope>
    <source>
        <strain evidence="3 4">E</strain>
    </source>
</reference>
<evidence type="ECO:0000313" key="4">
    <source>
        <dbReference type="Proteomes" id="UP000235371"/>
    </source>
</evidence>
<proteinExistence type="predicted"/>
<keyword evidence="1" id="KW-0175">Coiled coil</keyword>
<evidence type="ECO:0008006" key="5">
    <source>
        <dbReference type="Google" id="ProtNLM"/>
    </source>
</evidence>
<feature type="region of interest" description="Disordered" evidence="2">
    <location>
        <begin position="104"/>
        <end position="136"/>
    </location>
</feature>
<accession>A0A2J6SIH5</accession>
<dbReference type="Gene3D" id="1.10.10.60">
    <property type="entry name" value="Homeodomain-like"/>
    <property type="match status" value="1"/>
</dbReference>
<dbReference type="PANTHER" id="PTHR28079">
    <property type="entry name" value="RNA POLYMERASE I-SPECIFIC TRANSCRIPTION INITIATION FACTOR RRN5"/>
    <property type="match status" value="1"/>
</dbReference>
<evidence type="ECO:0000256" key="2">
    <source>
        <dbReference type="SAM" id="MobiDB-lite"/>
    </source>
</evidence>
<dbReference type="GeneID" id="36585585"/>
<sequence>MDLEDAEALIEHVIYPDESSASAYETGSEDESSSSHDEQAIIAHSSRASSVKSRGTRTRKRGNLVSENEEISDSGERQSAIGDRASITPSVDHQVFEDAKEWASTFQAPESPGDIKDPPRRAAGSRTKRKTHKPANEVRAKRLKRYYNNDYREILNIDIEDTAAGRIQEDQYPLQESQIGSSIWTSSEKDMFFTALIRLGRDSVRDIAARIRSKSELQVQEYIQLLHQAISERRLHERRLLAPTDMPAAVQISDECNGVLERAGDALAIRQELAEEKIEKIKWGDSWLLTKEVSRFMEKRRKEEGGEEALEEALPAVNLFNLKHWLELSEKIFMNPAAPNEEGNWETLAEAGEKPAIRATAFTDFHSLAVNITKRLVSTTFYCTMSRSRARESNKVKHAEVSPGDVEAAVNILGLKANSNAFWIGSARRCHLKVVDDDAEEEEDEEQEQEDQYMVYNDVEAALSSSIPPRSRSTSRQALSRPSSRSSAHSDLPLSSPSSLDLDISSSDSSVADYPTSTAENSDSSSISSTSSTHFHFSTRRQEAKLKKKTARKASEKAQHAYTEAFDIRASQLEEARLWALLKQDPPFEVEEV</sequence>
<feature type="compositionally biased region" description="Low complexity" evidence="2">
    <location>
        <begin position="464"/>
        <end position="536"/>
    </location>
</feature>
<dbReference type="OrthoDB" id="2240312at2759"/>
<evidence type="ECO:0000256" key="1">
    <source>
        <dbReference type="SAM" id="Coils"/>
    </source>
</evidence>
<dbReference type="STRING" id="1095630.A0A2J6SIH5"/>
<dbReference type="GO" id="GO:0000182">
    <property type="term" value="F:rDNA binding"/>
    <property type="evidence" value="ECO:0007669"/>
    <property type="project" value="TreeGrafter"/>
</dbReference>
<dbReference type="InterPro" id="IPR009057">
    <property type="entry name" value="Homeodomain-like_sf"/>
</dbReference>
<feature type="region of interest" description="Disordered" evidence="2">
    <location>
        <begin position="1"/>
        <end position="86"/>
    </location>
</feature>
<dbReference type="EMBL" id="KZ613913">
    <property type="protein sequence ID" value="PMD50567.1"/>
    <property type="molecule type" value="Genomic_DNA"/>
</dbReference>
<feature type="coiled-coil region" evidence="1">
    <location>
        <begin position="432"/>
        <end position="459"/>
    </location>
</feature>
<dbReference type="InParanoid" id="A0A2J6SIH5"/>
<feature type="region of interest" description="Disordered" evidence="2">
    <location>
        <begin position="464"/>
        <end position="547"/>
    </location>
</feature>
<dbReference type="GO" id="GO:0000500">
    <property type="term" value="C:RNA polymerase I upstream activating factor complex"/>
    <property type="evidence" value="ECO:0007669"/>
    <property type="project" value="InterPro"/>
</dbReference>
<dbReference type="GO" id="GO:0042790">
    <property type="term" value="P:nucleolar large rRNA transcription by RNA polymerase I"/>
    <property type="evidence" value="ECO:0007669"/>
    <property type="project" value="InterPro"/>
</dbReference>
<dbReference type="PANTHER" id="PTHR28079:SF1">
    <property type="entry name" value="RNA POLYMERASE I-SPECIFIC TRANSCRIPTION INITIATION FACTOR RRN5"/>
    <property type="match status" value="1"/>
</dbReference>
<dbReference type="GO" id="GO:0001181">
    <property type="term" value="F:RNA polymerase I general transcription initiation factor activity"/>
    <property type="evidence" value="ECO:0007669"/>
    <property type="project" value="TreeGrafter"/>
</dbReference>
<dbReference type="InterPro" id="IPR039601">
    <property type="entry name" value="Rrn5"/>
</dbReference>
<dbReference type="GO" id="GO:0006361">
    <property type="term" value="P:transcription initiation at RNA polymerase I promoter"/>
    <property type="evidence" value="ECO:0007669"/>
    <property type="project" value="TreeGrafter"/>
</dbReference>
<protein>
    <recommendedName>
        <fullName evidence="5">Myb-like domain-containing protein</fullName>
    </recommendedName>
</protein>
<name>A0A2J6SIH5_9HELO</name>
<evidence type="ECO:0000313" key="3">
    <source>
        <dbReference type="EMBL" id="PMD50567.1"/>
    </source>
</evidence>
<gene>
    <name evidence="3" type="ORF">K444DRAFT_576161</name>
</gene>